<dbReference type="Pfam" id="PF00899">
    <property type="entry name" value="ThiF"/>
    <property type="match status" value="1"/>
</dbReference>
<gene>
    <name evidence="2" type="ORF">ACEZDJ_27245</name>
</gene>
<keyword evidence="2" id="KW-0808">Transferase</keyword>
<dbReference type="InterPro" id="IPR000594">
    <property type="entry name" value="ThiF_NAD_FAD-bd"/>
</dbReference>
<dbReference type="PANTHER" id="PTHR43267">
    <property type="entry name" value="TRNA THREONYLCARBAMOYLADENOSINE DEHYDRATASE"/>
    <property type="match status" value="1"/>
</dbReference>
<dbReference type="EMBL" id="JBHEZZ010000018">
    <property type="protein sequence ID" value="MFC1404984.1"/>
    <property type="molecule type" value="Genomic_DNA"/>
</dbReference>
<dbReference type="PANTHER" id="PTHR43267:SF1">
    <property type="entry name" value="TRNA THREONYLCARBAMOYLADENOSINE DEHYDRATASE"/>
    <property type="match status" value="1"/>
</dbReference>
<dbReference type="GO" id="GO:0016779">
    <property type="term" value="F:nucleotidyltransferase activity"/>
    <property type="evidence" value="ECO:0007669"/>
    <property type="project" value="UniProtKB-KW"/>
</dbReference>
<dbReference type="Proteomes" id="UP001592528">
    <property type="component" value="Unassembled WGS sequence"/>
</dbReference>
<name>A0ABV6UU40_9ACTN</name>
<keyword evidence="2" id="KW-0548">Nucleotidyltransferase</keyword>
<keyword evidence="3" id="KW-1185">Reference proteome</keyword>
<evidence type="ECO:0000313" key="3">
    <source>
        <dbReference type="Proteomes" id="UP001592528"/>
    </source>
</evidence>
<sequence>MKSTLALPQHLFDQLDALMAESDETGAVLLARPARLADNTLRLIGVELIPVPEYAYLSRSPRAMSVSSDAYMTALSRAETQQSVAIWVHTHPSPGSLPLPSLLDEEVDRQLTETFTVRTGSSIYASLVLARTDNRLSFTGRLRGSEEGDIDRIFVAGPRFTLLVAQDQPTPALPEFHDRHVRAFGPDAARLLGQLRIAVVGVGGTGSAVAEQLVRIGVRQLTLIDPDTLSSSNVTRVYGSHPTDVGRRKVDVTADHLRLIAPDASIRVVPGSVSQQDIARTVVGADVVFGCTDDDAGRMRLSRFSYGYLTPLIDCGVLIDSTADYRIRDIIGRVTVLYPGTACLLCRGRVSPQRAAAQERPRDEQRRLEGEGYAPALNGVEPAVVAFTTLTASAAVNELLDRLIGYGPQPLPSETLLLIHDRRTSTNSQDASPNHYCGKAAPSGFGDDPHRYWGLSWPTS</sequence>
<dbReference type="InterPro" id="IPR045886">
    <property type="entry name" value="ThiF/MoeB/HesA"/>
</dbReference>
<evidence type="ECO:0000313" key="2">
    <source>
        <dbReference type="EMBL" id="MFC1404984.1"/>
    </source>
</evidence>
<dbReference type="RefSeq" id="WP_051725973.1">
    <property type="nucleotide sequence ID" value="NZ_JBHEZZ010000018.1"/>
</dbReference>
<dbReference type="SUPFAM" id="SSF69572">
    <property type="entry name" value="Activating enzymes of the ubiquitin-like proteins"/>
    <property type="match status" value="1"/>
</dbReference>
<dbReference type="InterPro" id="IPR035985">
    <property type="entry name" value="Ubiquitin-activating_enz"/>
</dbReference>
<feature type="domain" description="THIF-type NAD/FAD binding fold" evidence="1">
    <location>
        <begin position="178"/>
        <end position="435"/>
    </location>
</feature>
<protein>
    <submittedName>
        <fullName evidence="2">ThiF family adenylyltransferase</fullName>
    </submittedName>
</protein>
<organism evidence="2 3">
    <name type="scientific">Streptacidiphilus cavernicola</name>
    <dbReference type="NCBI Taxonomy" id="3342716"/>
    <lineage>
        <taxon>Bacteria</taxon>
        <taxon>Bacillati</taxon>
        <taxon>Actinomycetota</taxon>
        <taxon>Actinomycetes</taxon>
        <taxon>Kitasatosporales</taxon>
        <taxon>Streptomycetaceae</taxon>
        <taxon>Streptacidiphilus</taxon>
    </lineage>
</organism>
<accession>A0ABV6UU40</accession>
<evidence type="ECO:0000259" key="1">
    <source>
        <dbReference type="Pfam" id="PF00899"/>
    </source>
</evidence>
<dbReference type="CDD" id="cd01483">
    <property type="entry name" value="E1_enzyme_family"/>
    <property type="match status" value="1"/>
</dbReference>
<reference evidence="2 3" key="1">
    <citation type="submission" date="2024-09" db="EMBL/GenBank/DDBJ databases">
        <authorList>
            <person name="Lee S.D."/>
        </authorList>
    </citation>
    <scope>NUCLEOTIDE SEQUENCE [LARGE SCALE GENOMIC DNA]</scope>
    <source>
        <strain evidence="2 3">N1-5</strain>
    </source>
</reference>
<proteinExistence type="predicted"/>
<comment type="caution">
    <text evidence="2">The sequence shown here is derived from an EMBL/GenBank/DDBJ whole genome shotgun (WGS) entry which is preliminary data.</text>
</comment>
<dbReference type="Gene3D" id="3.40.50.720">
    <property type="entry name" value="NAD(P)-binding Rossmann-like Domain"/>
    <property type="match status" value="1"/>
</dbReference>